<evidence type="ECO:0000256" key="3">
    <source>
        <dbReference type="ARBA" id="ARBA00022723"/>
    </source>
</evidence>
<evidence type="ECO:0000256" key="6">
    <source>
        <dbReference type="ARBA" id="ARBA00023295"/>
    </source>
</evidence>
<dbReference type="NCBIfam" id="NF006969">
    <property type="entry name" value="PRK09441.1-2"/>
    <property type="match status" value="1"/>
</dbReference>
<evidence type="ECO:0000313" key="8">
    <source>
        <dbReference type="EMBL" id="GIZ45919.1"/>
    </source>
</evidence>
<comment type="similarity">
    <text evidence="2">Belongs to the glycosyl hydrolase 13 family.</text>
</comment>
<evidence type="ECO:0000256" key="2">
    <source>
        <dbReference type="ARBA" id="ARBA00008061"/>
    </source>
</evidence>
<keyword evidence="5" id="KW-0119">Carbohydrate metabolism</keyword>
<name>A0A9P3CN89_9PEZI</name>
<dbReference type="RefSeq" id="XP_044660406.1">
    <property type="nucleotide sequence ID" value="XM_044804471.1"/>
</dbReference>
<dbReference type="GO" id="GO:0005975">
    <property type="term" value="P:carbohydrate metabolic process"/>
    <property type="evidence" value="ECO:0007669"/>
    <property type="project" value="InterPro"/>
</dbReference>
<dbReference type="GeneID" id="68294640"/>
<dbReference type="CDD" id="cd11318">
    <property type="entry name" value="AmyAc_bac_fung_AmyA"/>
    <property type="match status" value="1"/>
</dbReference>
<accession>A0A9P3CN89</accession>
<keyword evidence="4" id="KW-0378">Hydrolase</keyword>
<dbReference type="SUPFAM" id="SSF51011">
    <property type="entry name" value="Glycosyl hydrolase domain"/>
    <property type="match status" value="1"/>
</dbReference>
<keyword evidence="6" id="KW-0326">Glycosidase</keyword>
<dbReference type="InterPro" id="IPR006047">
    <property type="entry name" value="GH13_cat_dom"/>
</dbReference>
<dbReference type="InterPro" id="IPR017853">
    <property type="entry name" value="GH"/>
</dbReference>
<organism evidence="8 9">
    <name type="scientific">Cercospora kikuchii</name>
    <dbReference type="NCBI Taxonomy" id="84275"/>
    <lineage>
        <taxon>Eukaryota</taxon>
        <taxon>Fungi</taxon>
        <taxon>Dikarya</taxon>
        <taxon>Ascomycota</taxon>
        <taxon>Pezizomycotina</taxon>
        <taxon>Dothideomycetes</taxon>
        <taxon>Dothideomycetidae</taxon>
        <taxon>Mycosphaerellales</taxon>
        <taxon>Mycosphaerellaceae</taxon>
        <taxon>Cercospora</taxon>
    </lineage>
</organism>
<dbReference type="SUPFAM" id="SSF51445">
    <property type="entry name" value="(Trans)glycosidases"/>
    <property type="match status" value="1"/>
</dbReference>
<dbReference type="PIRSF" id="PIRSF001021">
    <property type="entry name" value="Alph-amls_thrmst"/>
    <property type="match status" value="1"/>
</dbReference>
<comment type="caution">
    <text evidence="8">The sequence shown here is derived from an EMBL/GenBank/DDBJ whole genome shotgun (WGS) entry which is preliminary data.</text>
</comment>
<dbReference type="Gene3D" id="3.20.20.80">
    <property type="entry name" value="Glycosidases"/>
    <property type="match status" value="1"/>
</dbReference>
<dbReference type="InterPro" id="IPR013776">
    <property type="entry name" value="A-amylase_thermo"/>
</dbReference>
<dbReference type="SMART" id="SM00642">
    <property type="entry name" value="Aamy"/>
    <property type="match status" value="1"/>
</dbReference>
<dbReference type="EMBL" id="BOLY01000006">
    <property type="protein sequence ID" value="GIZ45919.1"/>
    <property type="molecule type" value="Genomic_DNA"/>
</dbReference>
<dbReference type="InterPro" id="IPR013780">
    <property type="entry name" value="Glyco_hydro_b"/>
</dbReference>
<feature type="domain" description="Glycosyl hydrolase family 13 catalytic" evidence="7">
    <location>
        <begin position="5"/>
        <end position="411"/>
    </location>
</feature>
<sequence length="540" mass="60705">MTENATLFQGFEWNVPADGKHYQCLLKALPSLKNAGIDNVWLPPGCKASSKDGNGYDIYDLYDLGEFDQKGGVRTKWGTKDDLLELSGKAKELGVGLYWDAVLNHKAGADKQEKVQAKEVAEDDRNKEISDSYQISAWLGFEFPGRGDKYSKQKYHWHHFTGTDWNQANEKKAIYKLEGRNKDWSENVDDEDGNADYMMFADVDYDHPEVQEDVKNWGGWIVNELGLKGFRLDAVQHFSQRFTNEWVEHVRSSEAHENSTGETGDQKNKDDIFMVGEFWSADTENMLQWLSKMDHEFSLFDSPLVYNFSRIGTTPDADLRTVFDNTLTRAAPCNSVTVVTNHDTQPGQTMATPMEGWFKSLAYAMILLQEKGYPCVFYGDVYGMKAGEGDDGVDAEEPSAGGKIPDMVLCRKLFAYGEQVDYMNEANCIGWYRKGDERHKNGMAVVMSNQGPGCIKMEVGKDKAGHVWTDVLGWQEGEVVIDEEGFGEFRCSGVSVSIWVNKDAKGRERFPVEFDVDIYDLGGANGHANGEESDASVENT</sequence>
<dbReference type="Gene3D" id="2.60.40.1180">
    <property type="entry name" value="Golgi alpha-mannosidase II"/>
    <property type="match status" value="1"/>
</dbReference>
<dbReference type="GO" id="GO:0005509">
    <property type="term" value="F:calcium ion binding"/>
    <property type="evidence" value="ECO:0007669"/>
    <property type="project" value="InterPro"/>
</dbReference>
<evidence type="ECO:0000256" key="5">
    <source>
        <dbReference type="ARBA" id="ARBA00023277"/>
    </source>
</evidence>
<comment type="cofactor">
    <cofactor evidence="1">
        <name>Ca(2+)</name>
        <dbReference type="ChEBI" id="CHEBI:29108"/>
    </cofactor>
</comment>
<keyword evidence="9" id="KW-1185">Reference proteome</keyword>
<dbReference type="AlphaFoldDB" id="A0A9P3CN89"/>
<evidence type="ECO:0000313" key="9">
    <source>
        <dbReference type="Proteomes" id="UP000825890"/>
    </source>
</evidence>
<evidence type="ECO:0000256" key="1">
    <source>
        <dbReference type="ARBA" id="ARBA00001913"/>
    </source>
</evidence>
<dbReference type="Gene3D" id="2.40.30.140">
    <property type="match status" value="1"/>
</dbReference>
<dbReference type="PANTHER" id="PTHR43447">
    <property type="entry name" value="ALPHA-AMYLASE"/>
    <property type="match status" value="1"/>
</dbReference>
<keyword evidence="3" id="KW-0479">Metal-binding</keyword>
<evidence type="ECO:0000259" key="7">
    <source>
        <dbReference type="SMART" id="SM00642"/>
    </source>
</evidence>
<proteinExistence type="inferred from homology"/>
<protein>
    <recommendedName>
        <fullName evidence="7">Glycosyl hydrolase family 13 catalytic domain-containing protein</fullName>
    </recommendedName>
</protein>
<dbReference type="GO" id="GO:0004553">
    <property type="term" value="F:hydrolase activity, hydrolyzing O-glycosyl compounds"/>
    <property type="evidence" value="ECO:0007669"/>
    <property type="project" value="InterPro"/>
</dbReference>
<dbReference type="Proteomes" id="UP000825890">
    <property type="component" value="Unassembled WGS sequence"/>
</dbReference>
<gene>
    <name evidence="8" type="ORF">CKM354_000906500</name>
</gene>
<evidence type="ECO:0000256" key="4">
    <source>
        <dbReference type="ARBA" id="ARBA00022801"/>
    </source>
</evidence>
<dbReference type="Pfam" id="PF00128">
    <property type="entry name" value="Alpha-amylase"/>
    <property type="match status" value="1"/>
</dbReference>
<dbReference type="OrthoDB" id="550577at2759"/>
<reference evidence="8 9" key="1">
    <citation type="submission" date="2021-01" db="EMBL/GenBank/DDBJ databases">
        <title>Cercospora kikuchii MAFF 305040 whole genome shotgun sequence.</title>
        <authorList>
            <person name="Kashiwa T."/>
            <person name="Suzuki T."/>
        </authorList>
    </citation>
    <scope>NUCLEOTIDE SEQUENCE [LARGE SCALE GENOMIC DNA]</scope>
    <source>
        <strain evidence="8 9">MAFF 305040</strain>
    </source>
</reference>
<dbReference type="NCBIfam" id="NF006968">
    <property type="entry name" value="PRK09441.1-1"/>
    <property type="match status" value="1"/>
</dbReference>